<dbReference type="InterPro" id="IPR036188">
    <property type="entry name" value="FAD/NAD-bd_sf"/>
</dbReference>
<keyword evidence="2" id="KW-0560">Oxidoreductase</keyword>
<dbReference type="RefSeq" id="WP_121037467.1">
    <property type="nucleotide sequence ID" value="NZ_RCDC01000004.1"/>
</dbReference>
<proteinExistence type="predicted"/>
<comment type="caution">
    <text evidence="4">The sequence shown here is derived from an EMBL/GenBank/DDBJ whole genome shotgun (WGS) entry which is preliminary data.</text>
</comment>
<dbReference type="OrthoDB" id="9786503at2"/>
<sequence>MSTPAPENGKYDVIIIGGSYAGMSAALQLVRARRNVLIIDGGKPRNRNARVAHGFLGREGLPPADIASQARDELLRYPTLTWLTGTAVAAQPIDDGRRFKIRVEAGQTFVADRVILAHGVTDDLPDIEGIGERWGRSVFHCPYCHGYEVFEGRIGVIGCAKDGGAAQALLLCDWGQITLFCSEASASIDAEQRARLEACGVVIESAQVQRVEDTATVVLADGRHVAVDALFISPHSRLSSDLAEQLGCELKGGGCITTDSAKQTTVPGVFACGDAARMAGSIALAVGEGALAGVAVHHALMGLLE</sequence>
<dbReference type="EMBL" id="RCDC01000004">
    <property type="protein sequence ID" value="RLK56346.1"/>
    <property type="molecule type" value="Genomic_DNA"/>
</dbReference>
<evidence type="ECO:0000259" key="3">
    <source>
        <dbReference type="Pfam" id="PF07992"/>
    </source>
</evidence>
<dbReference type="PRINTS" id="PR00368">
    <property type="entry name" value="FADPNR"/>
</dbReference>
<name>A0A498CEV0_9GAMM</name>
<evidence type="ECO:0000313" key="4">
    <source>
        <dbReference type="EMBL" id="RLK56346.1"/>
    </source>
</evidence>
<evidence type="ECO:0000313" key="5">
    <source>
        <dbReference type="Proteomes" id="UP000274786"/>
    </source>
</evidence>
<dbReference type="AlphaFoldDB" id="A0A498CEV0"/>
<feature type="domain" description="FAD/NAD(P)-binding" evidence="3">
    <location>
        <begin position="11"/>
        <end position="288"/>
    </location>
</feature>
<evidence type="ECO:0000256" key="1">
    <source>
        <dbReference type="ARBA" id="ARBA00022630"/>
    </source>
</evidence>
<dbReference type="GO" id="GO:0016491">
    <property type="term" value="F:oxidoreductase activity"/>
    <property type="evidence" value="ECO:0007669"/>
    <property type="project" value="UniProtKB-KW"/>
</dbReference>
<accession>A0A498CEV0</accession>
<dbReference type="PRINTS" id="PR00469">
    <property type="entry name" value="PNDRDTASEII"/>
</dbReference>
<protein>
    <submittedName>
        <fullName evidence="4">Thioredoxin reductase</fullName>
    </submittedName>
</protein>
<dbReference type="SUPFAM" id="SSF51905">
    <property type="entry name" value="FAD/NAD(P)-binding domain"/>
    <property type="match status" value="1"/>
</dbReference>
<organism evidence="4 5">
    <name type="scientific">Stenotrophomonas rhizophila</name>
    <dbReference type="NCBI Taxonomy" id="216778"/>
    <lineage>
        <taxon>Bacteria</taxon>
        <taxon>Pseudomonadati</taxon>
        <taxon>Pseudomonadota</taxon>
        <taxon>Gammaproteobacteria</taxon>
        <taxon>Lysobacterales</taxon>
        <taxon>Lysobacteraceae</taxon>
        <taxon>Stenotrophomonas</taxon>
    </lineage>
</organism>
<dbReference type="Gene3D" id="3.50.50.60">
    <property type="entry name" value="FAD/NAD(P)-binding domain"/>
    <property type="match status" value="2"/>
</dbReference>
<keyword evidence="1" id="KW-0285">Flavoprotein</keyword>
<dbReference type="Proteomes" id="UP000274786">
    <property type="component" value="Unassembled WGS sequence"/>
</dbReference>
<dbReference type="PANTHER" id="PTHR48105">
    <property type="entry name" value="THIOREDOXIN REDUCTASE 1-RELATED-RELATED"/>
    <property type="match status" value="1"/>
</dbReference>
<dbReference type="Pfam" id="PF07992">
    <property type="entry name" value="Pyr_redox_2"/>
    <property type="match status" value="1"/>
</dbReference>
<evidence type="ECO:0000256" key="2">
    <source>
        <dbReference type="ARBA" id="ARBA00023002"/>
    </source>
</evidence>
<dbReference type="InterPro" id="IPR050097">
    <property type="entry name" value="Ferredoxin-NADP_redctase_2"/>
</dbReference>
<dbReference type="InterPro" id="IPR023753">
    <property type="entry name" value="FAD/NAD-binding_dom"/>
</dbReference>
<reference evidence="4 5" key="1">
    <citation type="submission" date="2018-10" db="EMBL/GenBank/DDBJ databases">
        <title>Comparative analysis of microorganisms from saline springs in Andes Mountain Range, Colombia.</title>
        <authorList>
            <person name="Rubin E."/>
        </authorList>
    </citation>
    <scope>NUCLEOTIDE SEQUENCE [LARGE SCALE GENOMIC DNA]</scope>
    <source>
        <strain evidence="4 5">USBA GBX 843</strain>
    </source>
</reference>
<gene>
    <name evidence="4" type="ORF">BCL79_0730</name>
</gene>